<dbReference type="EMBL" id="CP024870">
    <property type="protein sequence ID" value="ATX71528.1"/>
    <property type="molecule type" value="Genomic_DNA"/>
</dbReference>
<proteinExistence type="inferred from homology"/>
<feature type="compositionally biased region" description="Polar residues" evidence="7">
    <location>
        <begin position="38"/>
        <end position="49"/>
    </location>
</feature>
<organism evidence="10 11">
    <name type="scientific">Spiroplasma clarkii</name>
    <dbReference type="NCBI Taxonomy" id="2139"/>
    <lineage>
        <taxon>Bacteria</taxon>
        <taxon>Bacillati</taxon>
        <taxon>Mycoplasmatota</taxon>
        <taxon>Mollicutes</taxon>
        <taxon>Entomoplasmatales</taxon>
        <taxon>Spiroplasmataceae</taxon>
        <taxon>Spiroplasma</taxon>
    </lineage>
</organism>
<evidence type="ECO:0000313" key="11">
    <source>
        <dbReference type="Proteomes" id="UP000231179"/>
    </source>
</evidence>
<comment type="subcellular location">
    <subcellularLocation>
        <location evidence="1">Cell membrane</location>
        <topology evidence="1">Multi-pass membrane protein</topology>
    </subcellularLocation>
</comment>
<feature type="transmembrane region" description="Helical" evidence="8">
    <location>
        <begin position="1481"/>
        <end position="1507"/>
    </location>
</feature>
<dbReference type="PANTHER" id="PTHR30572">
    <property type="entry name" value="MEMBRANE COMPONENT OF TRANSPORTER-RELATED"/>
    <property type="match status" value="1"/>
</dbReference>
<dbReference type="InterPro" id="IPR003838">
    <property type="entry name" value="ABC3_permease_C"/>
</dbReference>
<keyword evidence="2" id="KW-1003">Cell membrane</keyword>
<keyword evidence="4 8" id="KW-1133">Transmembrane helix</keyword>
<sequence>MSNYFDPDKNNSDSLDMVDNFKLTDREKFLQDRVDSIQGESLESESAQNSKKTSKKSQPDDKPPKYKQLILKAGFKNTLKNLGQLIGLGFLVTSALILGLFSITTASRIQAGYKDLQTASVQHDFVVDMNNTTRIYFNQDQWIGGENIDNYSSQDLFEQYLINVLSRKGITNDNGQIIGDSLFTWSRTEARTFRNLKNGERDLNVKVVSKTGHVDETYADSKVETVNVDKIVLSNESQDKMFSTDKVKAEHEVILQPNFAKANGIKRGDIVRLTPDNYGSQLLLNQDIKDLQFGGSTSINDDVNGIDNSIYKDQPWFQVIGFGTSIDFTYPITNAKTKIPSAYRDLVAYVDPGVFGLKLETIKSEPNEQFKIYSSDLAASKLTVDSESDKEVFFSGKFKNKSANFDSYLKAFNREWVRYGNLNTENIKLFYSIDDTEYQYYYRIAAYNQVIWAYWVFSIMLVMLLAIIATFTIVLIVKKQIDEAKTKLGTFKALGYSNFKLMSYFVSLPIVISVVGFVIAYILILSLQNIYVNLFGSYFSVLFRPFDAIAWQAFLVFFLVLGLMSLITLIIAYLVIEQSALTLLQGNLAKKNTFIGRGVKRIFARANPNIKLHVALLIGSTGKILATATTLLVSTVLISAVTIMPTVMEKNNQGVFAGLDYDDVVEYTEPISNNPATFMKTYNPNNDETWSYNQNNKVTDISEVTNSTQQYMTAYPLIYNRDNSSYEYDSKTILHDLMSNNINSNYYSYNIPVIQDDNFLSYYEIARNNYTNWKVLSTEYLQKLDELEIPDREAEGVPYNAIATITNQWLDYKYLMNDIERFAIALNSRGTTSGVLNAVKSTANELQNFYKKYVNGIPIHVNDKYLNTGKTALDLNKVLAVDYDEQLYELSTNQIYSDLEVKTPLKLASVGKANQFYGSSLRSGEEDNQKRWNSLVSEFVKTNFDFDSHTLEFGGEDIAKIDLNESSFSLQDYQNFNTNLILWYWIHFESKLGTVLMEATYQNSNNTVQQNMVSALEQGISYNISTNIVPYDETYEELGTMLNGTFHTNTQELNLKVYGLGDESSAVELKDHSGQDIKANLFKNLADGYKNYVPIIINRTVAEKMQVGVRDTMDISIMKKVLVDGENQEIGLDDVKMGVQKKYNYQTQTTNNIIAEGRKNYFAYNSTNSGWNSQSQIQTAAINGHSIASKSIDGINKDSEIQTAANDSKIKKTFIGKNKEFVIVGITENYGESKAWISNDNANKILGYDQIKKYFFNNFFINEWRDSPALLEGYDENIMGDISEKEWKDFNVYLSIIMEQWENADSANKYNSTADNPYDDFKNTFLNFAPGDIDPQAYALSAQYFWSIFENTYPVFNYKYTIGKHYDDQNINASTTQAFGDYSSNGLVGSSVVTIDDTGTSTINYTVGYGENSLKNVNSLSDKRTLLRQVAVILKVIVYFITAVSLLISTIIIVISTILIIQENSQFIATMKILGYTNRYVMIQILGIYVLPFITMYGLGFTLGWFGLKKVVGFISSNYTFVIPYTFSFWIPISVLGILVAIYLLTIIISFKQFVRIKPIDSLSTST</sequence>
<dbReference type="GO" id="GO:0005886">
    <property type="term" value="C:plasma membrane"/>
    <property type="evidence" value="ECO:0007669"/>
    <property type="project" value="UniProtKB-SubCell"/>
</dbReference>
<keyword evidence="3 8" id="KW-0812">Transmembrane</keyword>
<dbReference type="GO" id="GO:0022857">
    <property type="term" value="F:transmembrane transporter activity"/>
    <property type="evidence" value="ECO:0007669"/>
    <property type="project" value="TreeGrafter"/>
</dbReference>
<evidence type="ECO:0000256" key="5">
    <source>
        <dbReference type="ARBA" id="ARBA00023136"/>
    </source>
</evidence>
<keyword evidence="11" id="KW-1185">Reference proteome</keyword>
<evidence type="ECO:0000256" key="3">
    <source>
        <dbReference type="ARBA" id="ARBA00022692"/>
    </source>
</evidence>
<protein>
    <submittedName>
        <fullName evidence="10">ABC transporter permease</fullName>
    </submittedName>
</protein>
<feature type="transmembrane region" description="Helical" evidence="8">
    <location>
        <begin position="548"/>
        <end position="576"/>
    </location>
</feature>
<evidence type="ECO:0000256" key="6">
    <source>
        <dbReference type="ARBA" id="ARBA00038076"/>
    </source>
</evidence>
<evidence type="ECO:0000256" key="8">
    <source>
        <dbReference type="SAM" id="Phobius"/>
    </source>
</evidence>
<feature type="region of interest" description="Disordered" evidence="7">
    <location>
        <begin position="37"/>
        <end position="65"/>
    </location>
</feature>
<comment type="similarity">
    <text evidence="6">Belongs to the ABC-4 integral membrane protein family.</text>
</comment>
<accession>A0A2K8KIM0</accession>
<evidence type="ECO:0000259" key="9">
    <source>
        <dbReference type="Pfam" id="PF02687"/>
    </source>
</evidence>
<reference evidence="10 11" key="1">
    <citation type="submission" date="2017-11" db="EMBL/GenBank/DDBJ databases">
        <title>Complete genome sequence of Spiroplasma clarkii CN-5 (DSM 19994).</title>
        <authorList>
            <person name="Tsai Y.-M."/>
            <person name="Chang A."/>
            <person name="Lo W.-S."/>
            <person name="Kuo C.-H."/>
        </authorList>
    </citation>
    <scope>NUCLEOTIDE SEQUENCE [LARGE SCALE GENOMIC DNA]</scope>
    <source>
        <strain evidence="10 11">CN-5</strain>
    </source>
</reference>
<feature type="domain" description="ABC3 transporter permease C-terminal" evidence="9">
    <location>
        <begin position="1440"/>
        <end position="1559"/>
    </location>
</feature>
<evidence type="ECO:0000256" key="4">
    <source>
        <dbReference type="ARBA" id="ARBA00022989"/>
    </source>
</evidence>
<dbReference type="PANTHER" id="PTHR30572:SF4">
    <property type="entry name" value="ABC TRANSPORTER PERMEASE YTRF"/>
    <property type="match status" value="1"/>
</dbReference>
<dbReference type="Proteomes" id="UP000231179">
    <property type="component" value="Chromosome"/>
</dbReference>
<dbReference type="RefSeq" id="WP_100255058.1">
    <property type="nucleotide sequence ID" value="NZ_CP024870.1"/>
</dbReference>
<evidence type="ECO:0000256" key="2">
    <source>
        <dbReference type="ARBA" id="ARBA00022475"/>
    </source>
</evidence>
<feature type="transmembrane region" description="Helical" evidence="8">
    <location>
        <begin position="452"/>
        <end position="477"/>
    </location>
</feature>
<feature type="transmembrane region" description="Helical" evidence="8">
    <location>
        <begin position="82"/>
        <end position="103"/>
    </location>
</feature>
<dbReference type="InterPro" id="IPR050250">
    <property type="entry name" value="Macrolide_Exporter_MacB"/>
</dbReference>
<name>A0A2K8KIM0_9MOLU</name>
<feature type="transmembrane region" description="Helical" evidence="8">
    <location>
        <begin position="501"/>
        <end position="528"/>
    </location>
</feature>
<feature type="transmembrane region" description="Helical" evidence="8">
    <location>
        <begin position="1436"/>
        <end position="1461"/>
    </location>
</feature>
<evidence type="ECO:0000313" key="10">
    <source>
        <dbReference type="EMBL" id="ATX71528.1"/>
    </source>
</evidence>
<gene>
    <name evidence="10" type="ORF">SCLAR_v1c12280</name>
</gene>
<dbReference type="Pfam" id="PF02687">
    <property type="entry name" value="FtsX"/>
    <property type="match status" value="2"/>
</dbReference>
<evidence type="ECO:0000256" key="7">
    <source>
        <dbReference type="SAM" id="MobiDB-lite"/>
    </source>
</evidence>
<feature type="transmembrane region" description="Helical" evidence="8">
    <location>
        <begin position="1527"/>
        <end position="1551"/>
    </location>
</feature>
<keyword evidence="5 8" id="KW-0472">Membrane</keyword>
<evidence type="ECO:0000256" key="1">
    <source>
        <dbReference type="ARBA" id="ARBA00004651"/>
    </source>
</evidence>
<feature type="domain" description="ABC3 transporter permease C-terminal" evidence="9">
    <location>
        <begin position="460"/>
        <end position="576"/>
    </location>
</feature>